<feature type="compositionally biased region" description="Basic and acidic residues" evidence="1">
    <location>
        <begin position="275"/>
        <end position="285"/>
    </location>
</feature>
<accession>A0AAD5Q1N7</accession>
<gene>
    <name evidence="2" type="ORF">P43SY_011436</name>
</gene>
<dbReference type="EMBL" id="JAKCXM010001084">
    <property type="protein sequence ID" value="KAJ0391379.1"/>
    <property type="molecule type" value="Genomic_DNA"/>
</dbReference>
<proteinExistence type="predicted"/>
<name>A0AAD5Q1N7_PYTIN</name>
<feature type="compositionally biased region" description="Polar residues" evidence="1">
    <location>
        <begin position="205"/>
        <end position="214"/>
    </location>
</feature>
<dbReference type="Proteomes" id="UP001209570">
    <property type="component" value="Unassembled WGS sequence"/>
</dbReference>
<reference evidence="2" key="1">
    <citation type="submission" date="2021-12" db="EMBL/GenBank/DDBJ databases">
        <title>Prjna785345.</title>
        <authorList>
            <person name="Rujirawat T."/>
            <person name="Krajaejun T."/>
        </authorList>
    </citation>
    <scope>NUCLEOTIDE SEQUENCE</scope>
    <source>
        <strain evidence="2">Pi057C3</strain>
    </source>
</reference>
<dbReference type="AlphaFoldDB" id="A0AAD5Q1N7"/>
<protein>
    <submittedName>
        <fullName evidence="2">Uncharacterized protein</fullName>
    </submittedName>
</protein>
<comment type="caution">
    <text evidence="2">The sequence shown here is derived from an EMBL/GenBank/DDBJ whole genome shotgun (WGS) entry which is preliminary data.</text>
</comment>
<feature type="compositionally biased region" description="Low complexity" evidence="1">
    <location>
        <begin position="83"/>
        <end position="95"/>
    </location>
</feature>
<evidence type="ECO:0000313" key="2">
    <source>
        <dbReference type="EMBL" id="KAJ0391379.1"/>
    </source>
</evidence>
<organism evidence="2 3">
    <name type="scientific">Pythium insidiosum</name>
    <name type="common">Pythiosis disease agent</name>
    <dbReference type="NCBI Taxonomy" id="114742"/>
    <lineage>
        <taxon>Eukaryota</taxon>
        <taxon>Sar</taxon>
        <taxon>Stramenopiles</taxon>
        <taxon>Oomycota</taxon>
        <taxon>Peronosporomycetes</taxon>
        <taxon>Pythiales</taxon>
        <taxon>Pythiaceae</taxon>
        <taxon>Pythium</taxon>
    </lineage>
</organism>
<evidence type="ECO:0000256" key="1">
    <source>
        <dbReference type="SAM" id="MobiDB-lite"/>
    </source>
</evidence>
<keyword evidence="3" id="KW-1185">Reference proteome</keyword>
<feature type="region of interest" description="Disordered" evidence="1">
    <location>
        <begin position="79"/>
        <end position="104"/>
    </location>
</feature>
<feature type="region of interest" description="Disordered" evidence="1">
    <location>
        <begin position="203"/>
        <end position="285"/>
    </location>
</feature>
<evidence type="ECO:0000313" key="3">
    <source>
        <dbReference type="Proteomes" id="UP001209570"/>
    </source>
</evidence>
<sequence length="285" mass="31320">MKVETPVVPIFVLNEFATTKDDDSDSHRVGTTPAERYKRALQSTNRIAAELAECSDDKEFEEFEAYLLAEWRNIRQRKRRRVNVQSPPDVSPPDVSNDEAVAEMSQPHSLYDGDVGCLGSIADFDPAEESRRPKFERKKNPVLNADAFYLLPKKLLKASIKALPLQNTMSDAIWIASQSQSSVDDHTDDEQEVVTIVNVEMAGESTASPQQQGDESGIDPSLEQGSALQQTKKRDRDSSDGPVNPDYGFGGPVNPEDGFGDPTDSIAAQPSPAAKRNEVSGEKLI</sequence>